<evidence type="ECO:0000256" key="2">
    <source>
        <dbReference type="ARBA" id="ARBA00004196"/>
    </source>
</evidence>
<evidence type="ECO:0000259" key="8">
    <source>
        <dbReference type="PROSITE" id="PS50928"/>
    </source>
</evidence>
<dbReference type="InterPro" id="IPR005769">
    <property type="entry name" value="PhnE/PtxC"/>
</dbReference>
<feature type="transmembrane region" description="Helical" evidence="7">
    <location>
        <begin position="84"/>
        <end position="105"/>
    </location>
</feature>
<feature type="domain" description="ABC transmembrane type-1" evidence="8">
    <location>
        <begin position="79"/>
        <end position="260"/>
    </location>
</feature>
<dbReference type="EMBL" id="NPIA01000001">
    <property type="protein sequence ID" value="OZM58189.1"/>
    <property type="molecule type" value="Genomic_DNA"/>
</dbReference>
<reference evidence="9 10" key="2">
    <citation type="submission" date="2017-09" db="EMBL/GenBank/DDBJ databases">
        <title>Bacillus patelloidae sp. nov., isolated from the intestinal tract of a marine limpet.</title>
        <authorList>
            <person name="Liu R."/>
            <person name="Dong C."/>
            <person name="Shao Z."/>
        </authorList>
    </citation>
    <scope>NUCLEOTIDE SEQUENCE [LARGE SCALE GENOMIC DNA]</scope>
    <source>
        <strain evidence="9 10">SA5d-4</strain>
    </source>
</reference>
<reference evidence="10" key="1">
    <citation type="submission" date="2017-08" db="EMBL/GenBank/DDBJ databases">
        <authorList>
            <person name="Huang Z."/>
        </authorList>
    </citation>
    <scope>NUCLEOTIDE SEQUENCE [LARGE SCALE GENOMIC DNA]</scope>
    <source>
        <strain evidence="10">SA5d-4</strain>
    </source>
</reference>
<sequence length="268" mass="29792">MDKQQDYLYMKDPNRKKYWIKFFLVTAILAVLYFIAFKYTDISYKSNDNTIGSMFKRLFWDPFFIEEVRAELPYIIEKMVETIFIAYAGTLIAALLAVPFAFLAAKNMSGKFSSTGKFILNAIRAFPEIILAIIFVGSFGLGPIAGIMAIGIHSIGMLGKLYSEVIESIDMSVVEALEASGANKLQTIWHGVIPQVIPECSSYAIYRFEIDVRASSVLGIVGAGGIGAPLIIAAQMRDWELVGMILIVIIVVVTIIDFLSAYLRKKIV</sequence>
<dbReference type="Pfam" id="PF00528">
    <property type="entry name" value="BPD_transp_1"/>
    <property type="match status" value="1"/>
</dbReference>
<dbReference type="PROSITE" id="PS50928">
    <property type="entry name" value="ABC_TM1"/>
    <property type="match status" value="1"/>
</dbReference>
<dbReference type="SUPFAM" id="SSF161098">
    <property type="entry name" value="MetI-like"/>
    <property type="match status" value="1"/>
</dbReference>
<evidence type="ECO:0000313" key="10">
    <source>
        <dbReference type="Proteomes" id="UP000217083"/>
    </source>
</evidence>
<dbReference type="CDD" id="cd06261">
    <property type="entry name" value="TM_PBP2"/>
    <property type="match status" value="1"/>
</dbReference>
<evidence type="ECO:0000256" key="1">
    <source>
        <dbReference type="ARBA" id="ARBA00004141"/>
    </source>
</evidence>
<gene>
    <name evidence="9" type="primary">phnE</name>
    <name evidence="9" type="ORF">CIB95_01030</name>
</gene>
<dbReference type="GO" id="GO:0005886">
    <property type="term" value="C:plasma membrane"/>
    <property type="evidence" value="ECO:0007669"/>
    <property type="project" value="UniProtKB-SubCell"/>
</dbReference>
<proteinExistence type="inferred from homology"/>
<dbReference type="RefSeq" id="WP_094920668.1">
    <property type="nucleotide sequence ID" value="NZ_NPIA01000001.1"/>
</dbReference>
<feature type="transmembrane region" description="Helical" evidence="7">
    <location>
        <begin position="241"/>
        <end position="263"/>
    </location>
</feature>
<keyword evidence="4 7" id="KW-0812">Transmembrane</keyword>
<keyword evidence="5 7" id="KW-1133">Transmembrane helix</keyword>
<evidence type="ECO:0000256" key="7">
    <source>
        <dbReference type="RuleBase" id="RU363032"/>
    </source>
</evidence>
<evidence type="ECO:0000256" key="4">
    <source>
        <dbReference type="ARBA" id="ARBA00022692"/>
    </source>
</evidence>
<name>A0A263BWS9_9BACI</name>
<dbReference type="Gene3D" id="1.10.3720.10">
    <property type="entry name" value="MetI-like"/>
    <property type="match status" value="1"/>
</dbReference>
<keyword evidence="3 7" id="KW-0813">Transport</keyword>
<dbReference type="GO" id="GO:0030313">
    <property type="term" value="C:cell envelope"/>
    <property type="evidence" value="ECO:0007669"/>
    <property type="project" value="UniProtKB-SubCell"/>
</dbReference>
<keyword evidence="6 7" id="KW-0472">Membrane</keyword>
<organism evidence="9 10">
    <name type="scientific">Lottiidibacillus patelloidae</name>
    <dbReference type="NCBI Taxonomy" id="2670334"/>
    <lineage>
        <taxon>Bacteria</taxon>
        <taxon>Bacillati</taxon>
        <taxon>Bacillota</taxon>
        <taxon>Bacilli</taxon>
        <taxon>Bacillales</taxon>
        <taxon>Bacillaceae</taxon>
        <taxon>Lottiidibacillus</taxon>
    </lineage>
</organism>
<dbReference type="PANTHER" id="PTHR30043">
    <property type="entry name" value="PHOSPHONATES TRANSPORT SYSTEM PERMEASE PROTEIN"/>
    <property type="match status" value="1"/>
</dbReference>
<protein>
    <submittedName>
        <fullName evidence="9">Phosphonate ABC transporter, permease protein PhnE</fullName>
    </submittedName>
</protein>
<feature type="transmembrane region" description="Helical" evidence="7">
    <location>
        <begin position="217"/>
        <end position="235"/>
    </location>
</feature>
<evidence type="ECO:0000256" key="6">
    <source>
        <dbReference type="ARBA" id="ARBA00023136"/>
    </source>
</evidence>
<dbReference type="GO" id="GO:0015416">
    <property type="term" value="F:ABC-type phosphonate transporter activity"/>
    <property type="evidence" value="ECO:0007669"/>
    <property type="project" value="InterPro"/>
</dbReference>
<comment type="similarity">
    <text evidence="7">Belongs to the binding-protein-dependent transport system permease family.</text>
</comment>
<dbReference type="AlphaFoldDB" id="A0A263BWS9"/>
<dbReference type="NCBIfam" id="TIGR01097">
    <property type="entry name" value="PhnE"/>
    <property type="match status" value="1"/>
</dbReference>
<dbReference type="Proteomes" id="UP000217083">
    <property type="component" value="Unassembled WGS sequence"/>
</dbReference>
<dbReference type="InterPro" id="IPR035906">
    <property type="entry name" value="MetI-like_sf"/>
</dbReference>
<evidence type="ECO:0000313" key="9">
    <source>
        <dbReference type="EMBL" id="OZM58189.1"/>
    </source>
</evidence>
<keyword evidence="10" id="KW-1185">Reference proteome</keyword>
<feature type="transmembrane region" description="Helical" evidence="7">
    <location>
        <begin position="125"/>
        <end position="152"/>
    </location>
</feature>
<evidence type="ECO:0000256" key="5">
    <source>
        <dbReference type="ARBA" id="ARBA00022989"/>
    </source>
</evidence>
<dbReference type="PANTHER" id="PTHR30043:SF8">
    <property type="entry name" value="ABC TRANSPORTER, PERMEASE PROTEIN CC0363, PUTATIVE-RELATED"/>
    <property type="match status" value="1"/>
</dbReference>
<feature type="transmembrane region" description="Helical" evidence="7">
    <location>
        <begin position="18"/>
        <end position="37"/>
    </location>
</feature>
<comment type="caution">
    <text evidence="9">The sequence shown here is derived from an EMBL/GenBank/DDBJ whole genome shotgun (WGS) entry which is preliminary data.</text>
</comment>
<comment type="subcellular location">
    <subcellularLocation>
        <location evidence="2">Cell envelope</location>
    </subcellularLocation>
    <subcellularLocation>
        <location evidence="7">Cell membrane</location>
        <topology evidence="7">Multi-pass membrane protein</topology>
    </subcellularLocation>
    <subcellularLocation>
        <location evidence="1">Membrane</location>
        <topology evidence="1">Multi-pass membrane protein</topology>
    </subcellularLocation>
</comment>
<accession>A0A263BWS9</accession>
<dbReference type="InterPro" id="IPR000515">
    <property type="entry name" value="MetI-like"/>
</dbReference>
<evidence type="ECO:0000256" key="3">
    <source>
        <dbReference type="ARBA" id="ARBA00022448"/>
    </source>
</evidence>